<accession>A0A9N7YP09</accession>
<reference evidence="1" key="1">
    <citation type="submission" date="2020-03" db="EMBL/GenBank/DDBJ databases">
        <authorList>
            <person name="Weist P."/>
        </authorList>
    </citation>
    <scope>NUCLEOTIDE SEQUENCE</scope>
</reference>
<proteinExistence type="predicted"/>
<evidence type="ECO:0000313" key="1">
    <source>
        <dbReference type="EMBL" id="CAB1439004.1"/>
    </source>
</evidence>
<dbReference type="Proteomes" id="UP001153269">
    <property type="component" value="Unassembled WGS sequence"/>
</dbReference>
<dbReference type="AlphaFoldDB" id="A0A9N7YP09"/>
<keyword evidence="2" id="KW-1185">Reference proteome</keyword>
<gene>
    <name evidence="1" type="ORF">PLEPLA_LOCUS26853</name>
</gene>
<organism evidence="1 2">
    <name type="scientific">Pleuronectes platessa</name>
    <name type="common">European plaice</name>
    <dbReference type="NCBI Taxonomy" id="8262"/>
    <lineage>
        <taxon>Eukaryota</taxon>
        <taxon>Metazoa</taxon>
        <taxon>Chordata</taxon>
        <taxon>Craniata</taxon>
        <taxon>Vertebrata</taxon>
        <taxon>Euteleostomi</taxon>
        <taxon>Actinopterygii</taxon>
        <taxon>Neopterygii</taxon>
        <taxon>Teleostei</taxon>
        <taxon>Neoteleostei</taxon>
        <taxon>Acanthomorphata</taxon>
        <taxon>Carangaria</taxon>
        <taxon>Pleuronectiformes</taxon>
        <taxon>Pleuronectoidei</taxon>
        <taxon>Pleuronectidae</taxon>
        <taxon>Pleuronectes</taxon>
    </lineage>
</organism>
<name>A0A9N7YP09_PLEPL</name>
<sequence length="184" mass="20395">MVRLLDYTDLICSSSSAPAFWSLVRRYAWGVEKQSMESQQKPMCPTSLSRSRCGGDLHHIPAPPPSNEYNYDDFPWHLSQNVGLGSSSNKESRQMLEMTERCGSAVTGLERASGPSCSTLQPTWCVCKLCCSAPQEHKSVPMAPAAVPWENFFITAAAEAVTPPAPIFNSFPLFLHEELQRQID</sequence>
<comment type="caution">
    <text evidence="1">The sequence shown here is derived from an EMBL/GenBank/DDBJ whole genome shotgun (WGS) entry which is preliminary data.</text>
</comment>
<dbReference type="EMBL" id="CADEAL010002224">
    <property type="protein sequence ID" value="CAB1439004.1"/>
    <property type="molecule type" value="Genomic_DNA"/>
</dbReference>
<protein>
    <submittedName>
        <fullName evidence="1">Uncharacterized protein</fullName>
    </submittedName>
</protein>
<evidence type="ECO:0000313" key="2">
    <source>
        <dbReference type="Proteomes" id="UP001153269"/>
    </source>
</evidence>